<reference evidence="1" key="1">
    <citation type="submission" date="2020-06" db="EMBL/GenBank/DDBJ databases">
        <title>WGS assembly of Ceratodon purpureus strain R40.</title>
        <authorList>
            <person name="Carey S.B."/>
            <person name="Jenkins J."/>
            <person name="Shu S."/>
            <person name="Lovell J.T."/>
            <person name="Sreedasyam A."/>
            <person name="Maumus F."/>
            <person name="Tiley G.P."/>
            <person name="Fernandez-Pozo N."/>
            <person name="Barry K."/>
            <person name="Chen C."/>
            <person name="Wang M."/>
            <person name="Lipzen A."/>
            <person name="Daum C."/>
            <person name="Saski C.A."/>
            <person name="Payton A.C."/>
            <person name="Mcbreen J.C."/>
            <person name="Conrad R.E."/>
            <person name="Kollar L.M."/>
            <person name="Olsson S."/>
            <person name="Huttunen S."/>
            <person name="Landis J.B."/>
            <person name="Wickett N.J."/>
            <person name="Johnson M.G."/>
            <person name="Rensing S.A."/>
            <person name="Grimwood J."/>
            <person name="Schmutz J."/>
            <person name="Mcdaniel S.F."/>
        </authorList>
    </citation>
    <scope>NUCLEOTIDE SEQUENCE</scope>
    <source>
        <strain evidence="1">R40</strain>
    </source>
</reference>
<evidence type="ECO:0000313" key="2">
    <source>
        <dbReference type="Proteomes" id="UP000822688"/>
    </source>
</evidence>
<dbReference type="AlphaFoldDB" id="A0A8T0JEW2"/>
<gene>
    <name evidence="1" type="ORF">KC19_1G336000</name>
</gene>
<proteinExistence type="predicted"/>
<accession>A0A8T0JEW2</accession>
<evidence type="ECO:0000313" key="1">
    <source>
        <dbReference type="EMBL" id="KAG0593523.1"/>
    </source>
</evidence>
<organism evidence="1 2">
    <name type="scientific">Ceratodon purpureus</name>
    <name type="common">Fire moss</name>
    <name type="synonym">Dicranum purpureum</name>
    <dbReference type="NCBI Taxonomy" id="3225"/>
    <lineage>
        <taxon>Eukaryota</taxon>
        <taxon>Viridiplantae</taxon>
        <taxon>Streptophyta</taxon>
        <taxon>Embryophyta</taxon>
        <taxon>Bryophyta</taxon>
        <taxon>Bryophytina</taxon>
        <taxon>Bryopsida</taxon>
        <taxon>Dicranidae</taxon>
        <taxon>Pseudoditrichales</taxon>
        <taxon>Ditrichaceae</taxon>
        <taxon>Ceratodon</taxon>
    </lineage>
</organism>
<dbReference type="EMBL" id="CM026421">
    <property type="protein sequence ID" value="KAG0593523.1"/>
    <property type="molecule type" value="Genomic_DNA"/>
</dbReference>
<keyword evidence="2" id="KW-1185">Reference proteome</keyword>
<dbReference type="Proteomes" id="UP000822688">
    <property type="component" value="Chromosome 1"/>
</dbReference>
<name>A0A8T0JEW2_CERPU</name>
<sequence length="165" mass="18943">MANVPFLMVRVSSERTALRFEESCLLFYNMRTLHKIKPAAAITASENALNTCLPLPVTKCNYSEPGHSHRICISESAFTKLAFPSRHVVVFFGALLSTRIVLQHQINIFSADSYSQLVQSRTSMYNIIVRYFELSVGFQNLHQFEVDSAHEYSCYYFQLPVSNFW</sequence>
<comment type="caution">
    <text evidence="1">The sequence shown here is derived from an EMBL/GenBank/DDBJ whole genome shotgun (WGS) entry which is preliminary data.</text>
</comment>
<protein>
    <submittedName>
        <fullName evidence="1">Uncharacterized protein</fullName>
    </submittedName>
</protein>